<dbReference type="SUPFAM" id="SSF51735">
    <property type="entry name" value="NAD(P)-binding Rossmann-fold domains"/>
    <property type="match status" value="1"/>
</dbReference>
<dbReference type="InterPro" id="IPR002347">
    <property type="entry name" value="SDR_fam"/>
</dbReference>
<dbReference type="GO" id="GO:0051287">
    <property type="term" value="F:NAD binding"/>
    <property type="evidence" value="ECO:0007669"/>
    <property type="project" value="InterPro"/>
</dbReference>
<dbReference type="NCBIfam" id="TIGR01832">
    <property type="entry name" value="kduD"/>
    <property type="match status" value="1"/>
</dbReference>
<dbReference type="InterPro" id="IPR036291">
    <property type="entry name" value="NAD(P)-bd_dom_sf"/>
</dbReference>
<dbReference type="FunFam" id="3.40.50.720:FF:000084">
    <property type="entry name" value="Short-chain dehydrogenase reductase"/>
    <property type="match status" value="1"/>
</dbReference>
<dbReference type="PRINTS" id="PR00080">
    <property type="entry name" value="SDRFAMILY"/>
</dbReference>
<dbReference type="OrthoDB" id="9804774at2"/>
<protein>
    <submittedName>
        <fullName evidence="3">2-deoxy-D-gluconate 3-dehydrogenase</fullName>
    </submittedName>
</protein>
<dbReference type="NCBIfam" id="NF005559">
    <property type="entry name" value="PRK07231.1"/>
    <property type="match status" value="1"/>
</dbReference>
<dbReference type="InterPro" id="IPR020904">
    <property type="entry name" value="Sc_DH/Rdtase_CS"/>
</dbReference>
<keyword evidence="2" id="KW-0560">Oxidoreductase</keyword>
<dbReference type="RefSeq" id="WP_061606726.1">
    <property type="nucleotide sequence ID" value="NZ_CP162579.1"/>
</dbReference>
<proteinExistence type="inferred from homology"/>
<gene>
    <name evidence="3" type="ORF">BE15_13210</name>
</gene>
<comment type="caution">
    <text evidence="3">The sequence shown here is derived from an EMBL/GenBank/DDBJ whole genome shotgun (WGS) entry which is preliminary data.</text>
</comment>
<reference evidence="3 4" key="1">
    <citation type="submission" date="2014-02" db="EMBL/GenBank/DDBJ databases">
        <title>The small core and large imbalanced accessory genome model reveals a collaborative survival strategy of Sorangium cellulosum strains in nature.</title>
        <authorList>
            <person name="Han K."/>
            <person name="Peng R."/>
            <person name="Blom J."/>
            <person name="Li Y.-Z."/>
        </authorList>
    </citation>
    <scope>NUCLEOTIDE SEQUENCE [LARGE SCALE GENOMIC DNA]</scope>
    <source>
        <strain evidence="3 4">So0008-312</strain>
    </source>
</reference>
<dbReference type="PANTHER" id="PTHR42760:SF5">
    <property type="entry name" value="2-DEHYDRO-3-DEOXY-D-GLUCONATE 5-DEHYDROGENASE"/>
    <property type="match status" value="1"/>
</dbReference>
<evidence type="ECO:0000313" key="3">
    <source>
        <dbReference type="EMBL" id="KYF71914.1"/>
    </source>
</evidence>
<dbReference type="Proteomes" id="UP000075260">
    <property type="component" value="Unassembled WGS sequence"/>
</dbReference>
<dbReference type="Pfam" id="PF13561">
    <property type="entry name" value="adh_short_C2"/>
    <property type="match status" value="1"/>
</dbReference>
<dbReference type="GO" id="GO:0008678">
    <property type="term" value="F:2-deoxy-D-gluconate 3-dehydrogenase activity"/>
    <property type="evidence" value="ECO:0007669"/>
    <property type="project" value="InterPro"/>
</dbReference>
<evidence type="ECO:0000256" key="2">
    <source>
        <dbReference type="ARBA" id="ARBA00023002"/>
    </source>
</evidence>
<dbReference type="Gene3D" id="3.40.50.720">
    <property type="entry name" value="NAD(P)-binding Rossmann-like Domain"/>
    <property type="match status" value="1"/>
</dbReference>
<evidence type="ECO:0000313" key="4">
    <source>
        <dbReference type="Proteomes" id="UP000075260"/>
    </source>
</evidence>
<name>A0A150QVA3_SORCE</name>
<dbReference type="PRINTS" id="PR00081">
    <property type="entry name" value="GDHRDH"/>
</dbReference>
<dbReference type="InterPro" id="IPR011286">
    <property type="entry name" value="2-deoxy-D-gluc_3_DH"/>
</dbReference>
<organism evidence="3 4">
    <name type="scientific">Sorangium cellulosum</name>
    <name type="common">Polyangium cellulosum</name>
    <dbReference type="NCBI Taxonomy" id="56"/>
    <lineage>
        <taxon>Bacteria</taxon>
        <taxon>Pseudomonadati</taxon>
        <taxon>Myxococcota</taxon>
        <taxon>Polyangia</taxon>
        <taxon>Polyangiales</taxon>
        <taxon>Polyangiaceae</taxon>
        <taxon>Sorangium</taxon>
    </lineage>
</organism>
<comment type="similarity">
    <text evidence="1">Belongs to the short-chain dehydrogenases/reductases (SDR) family.</text>
</comment>
<dbReference type="EMBL" id="JEMA01000306">
    <property type="protein sequence ID" value="KYF71914.1"/>
    <property type="molecule type" value="Genomic_DNA"/>
</dbReference>
<dbReference type="AlphaFoldDB" id="A0A150QVA3"/>
<dbReference type="PANTHER" id="PTHR42760">
    <property type="entry name" value="SHORT-CHAIN DEHYDROGENASES/REDUCTASES FAMILY MEMBER"/>
    <property type="match status" value="1"/>
</dbReference>
<accession>A0A150QVA3</accession>
<evidence type="ECO:0000256" key="1">
    <source>
        <dbReference type="ARBA" id="ARBA00006484"/>
    </source>
</evidence>
<dbReference type="PROSITE" id="PS00061">
    <property type="entry name" value="ADH_SHORT"/>
    <property type="match status" value="1"/>
</dbReference>
<sequence length="253" mass="26375">MTSHPFRLDGKVALVTGSATGIGAAIATALAGAGADVACHGKDDPGEATMAAIHGLGRRAIGMSADLADRAAHAELVRRTKAELGRLDILVNNAGLIRRSPAVEYSDEDWDLLIEVNLTSAFRLSRIAGKEMLEQGSGRIINIASLLSFQGGILVPAYAASKGGVAQLTKALANEWAARGVNVNAIAPGYIATDNTAALRADEGRSRQILERIPAGRWGEPSDIAGAALFLCSEASKYVHGHVLVVDGGWMSR</sequence>